<dbReference type="Proteomes" id="UP000007241">
    <property type="component" value="Unassembled WGS sequence"/>
</dbReference>
<dbReference type="AlphaFoldDB" id="F4P0V1"/>
<dbReference type="EMBL" id="GL882882">
    <property type="protein sequence ID" value="EGF81346.1"/>
    <property type="molecule type" value="Genomic_DNA"/>
</dbReference>
<sequence length="196" mass="21547">MSVFAIEVETLGEQIAENLLSYWIEKIFPPTSNNQAEFIQASAIFTSSDQRNAMTSRAVTLLQDYAEKLIQAISRRKIIQMKAGDISQVPVDEVNEIAQSFNRAAFEELSPSQRQMLALRDLQNAERLAGNDIKRLYYVVEMASLFLVGLIDGSKGKSTAAAASSAIPVLEKLIGVKIPGSDQGEGFLKLCMRCLA</sequence>
<accession>F4P0V1</accession>
<dbReference type="InParanoid" id="F4P0V1"/>
<gene>
    <name evidence="1" type="ORF">BATDEDRAFT_33140</name>
</gene>
<name>F4P0V1_BATDJ</name>
<dbReference type="RefSeq" id="XP_006677981.1">
    <property type="nucleotide sequence ID" value="XM_006677918.1"/>
</dbReference>
<keyword evidence="2" id="KW-1185">Reference proteome</keyword>
<dbReference type="OrthoDB" id="2150746at2759"/>
<dbReference type="GeneID" id="18240162"/>
<reference evidence="1 2" key="1">
    <citation type="submission" date="2009-12" db="EMBL/GenBank/DDBJ databases">
        <title>The draft genome of Batrachochytrium dendrobatidis.</title>
        <authorList>
            <consortium name="US DOE Joint Genome Institute (JGI-PGF)"/>
            <person name="Kuo A."/>
            <person name="Salamov A."/>
            <person name="Schmutz J."/>
            <person name="Lucas S."/>
            <person name="Pitluck S."/>
            <person name="Rosenblum E."/>
            <person name="Stajich J."/>
            <person name="Eisen M."/>
            <person name="Grigoriev I.V."/>
        </authorList>
    </citation>
    <scope>NUCLEOTIDE SEQUENCE [LARGE SCALE GENOMIC DNA]</scope>
    <source>
        <strain evidence="2">JAM81 / FGSC 10211</strain>
    </source>
</reference>
<protein>
    <submittedName>
        <fullName evidence="1">Expressed protein</fullName>
    </submittedName>
</protein>
<evidence type="ECO:0000313" key="1">
    <source>
        <dbReference type="EMBL" id="EGF81346.1"/>
    </source>
</evidence>
<evidence type="ECO:0000313" key="2">
    <source>
        <dbReference type="Proteomes" id="UP000007241"/>
    </source>
</evidence>
<proteinExistence type="predicted"/>
<dbReference type="HOGENOM" id="CLU_1389978_0_0_1"/>
<dbReference type="STRING" id="684364.F4P0V1"/>
<organism evidence="1 2">
    <name type="scientific">Batrachochytrium dendrobatidis (strain JAM81 / FGSC 10211)</name>
    <name type="common">Frog chytrid fungus</name>
    <dbReference type="NCBI Taxonomy" id="684364"/>
    <lineage>
        <taxon>Eukaryota</taxon>
        <taxon>Fungi</taxon>
        <taxon>Fungi incertae sedis</taxon>
        <taxon>Chytridiomycota</taxon>
        <taxon>Chytridiomycota incertae sedis</taxon>
        <taxon>Chytridiomycetes</taxon>
        <taxon>Rhizophydiales</taxon>
        <taxon>Rhizophydiales incertae sedis</taxon>
        <taxon>Batrachochytrium</taxon>
    </lineage>
</organism>